<protein>
    <recommendedName>
        <fullName evidence="2">Bacterial spore germination immunoglobulin-like domain-containing protein</fullName>
    </recommendedName>
</protein>
<keyword evidence="1" id="KW-0812">Transmembrane</keyword>
<reference evidence="3 4" key="1">
    <citation type="journal article" date="2016" name="Nat. Commun.">
        <title>Thousands of microbial genomes shed light on interconnected biogeochemical processes in an aquifer system.</title>
        <authorList>
            <person name="Anantharaman K."/>
            <person name="Brown C.T."/>
            <person name="Hug L.A."/>
            <person name="Sharon I."/>
            <person name="Castelle C.J."/>
            <person name="Probst A.J."/>
            <person name="Thomas B.C."/>
            <person name="Singh A."/>
            <person name="Wilkins M.J."/>
            <person name="Karaoz U."/>
            <person name="Brodie E.L."/>
            <person name="Williams K.H."/>
            <person name="Hubbard S.S."/>
            <person name="Banfield J.F."/>
        </authorList>
    </citation>
    <scope>NUCLEOTIDE SEQUENCE [LARGE SCALE GENOMIC DNA]</scope>
</reference>
<evidence type="ECO:0000256" key="1">
    <source>
        <dbReference type="SAM" id="Phobius"/>
    </source>
</evidence>
<name>A0A1F5I0J5_9BACT</name>
<dbReference type="Proteomes" id="UP000179227">
    <property type="component" value="Unassembled WGS sequence"/>
</dbReference>
<keyword evidence="1" id="KW-0472">Membrane</keyword>
<evidence type="ECO:0000313" key="4">
    <source>
        <dbReference type="Proteomes" id="UP000179227"/>
    </source>
</evidence>
<organism evidence="3 4">
    <name type="scientific">Candidatus Curtissbacteria bacterium RIFCSPLOWO2_01_FULL_42_26</name>
    <dbReference type="NCBI Taxonomy" id="1797729"/>
    <lineage>
        <taxon>Bacteria</taxon>
        <taxon>Candidatus Curtissiibacteriota</taxon>
    </lineage>
</organism>
<accession>A0A1F5I0J5</accession>
<feature type="transmembrane region" description="Helical" evidence="1">
    <location>
        <begin position="6"/>
        <end position="25"/>
    </location>
</feature>
<evidence type="ECO:0000259" key="2">
    <source>
        <dbReference type="Pfam" id="PF10648"/>
    </source>
</evidence>
<evidence type="ECO:0000313" key="3">
    <source>
        <dbReference type="EMBL" id="OGE09891.1"/>
    </source>
</evidence>
<sequence length="176" mass="18341">MNNYRVAILAAIVLIILFAGAYFIYKNQVTNQISTINESPSPESLTLPSPSPTILPAGGEAQVNEQPQSGSDTVEVKNIGIQVASPSGSSAISSPVTVSGSANVFEGRIVIRVKDGGGQLLGSGEATACMGYDACAFTTTINFNSSLTQAGTIEVYNPSGVNGTPHYLQQILVRFN</sequence>
<keyword evidence="1" id="KW-1133">Transmembrane helix</keyword>
<dbReference type="AlphaFoldDB" id="A0A1F5I0J5"/>
<proteinExistence type="predicted"/>
<dbReference type="InterPro" id="IPR018911">
    <property type="entry name" value="Gmad2_Ig-like_dom"/>
</dbReference>
<dbReference type="Pfam" id="PF10648">
    <property type="entry name" value="Gmad2"/>
    <property type="match status" value="1"/>
</dbReference>
<gene>
    <name evidence="3" type="ORF">A3A60_04870</name>
</gene>
<dbReference type="EMBL" id="MFBS01000016">
    <property type="protein sequence ID" value="OGE09891.1"/>
    <property type="molecule type" value="Genomic_DNA"/>
</dbReference>
<feature type="domain" description="Bacterial spore germination immunoglobulin-like" evidence="2">
    <location>
        <begin position="81"/>
        <end position="160"/>
    </location>
</feature>
<dbReference type="STRING" id="1797729.A3A60_04870"/>
<comment type="caution">
    <text evidence="3">The sequence shown here is derived from an EMBL/GenBank/DDBJ whole genome shotgun (WGS) entry which is preliminary data.</text>
</comment>